<organism evidence="1 2">
    <name type="scientific">Thiogranum longum</name>
    <dbReference type="NCBI Taxonomy" id="1537524"/>
    <lineage>
        <taxon>Bacteria</taxon>
        <taxon>Pseudomonadati</taxon>
        <taxon>Pseudomonadota</taxon>
        <taxon>Gammaproteobacteria</taxon>
        <taxon>Chromatiales</taxon>
        <taxon>Ectothiorhodospiraceae</taxon>
        <taxon>Thiogranum</taxon>
    </lineage>
</organism>
<keyword evidence="2" id="KW-1185">Reference proteome</keyword>
<sequence>MTMHTKMLRTGTLWIIFMTLSIAGLTGAALAARQERIEGVIIPDAERVYSDVSTDIRATKDGAIWSIPLPDRQAWQILKRSLQRLGVAFTETEGEALQLLTDWVAWGYDASTNTGHSKRPHFGSAGTTELHRFRFMLAKNTAGEPAGILITDAAYQKEVDIAPDSEYAWTEWRKFDPQPGAAYTFGRRLQGEYQAAMSLQPVSVLAPALPREPATTSIEPASGPSATVTHVVEPAIHEASKVVIPPPALPMPAKVLPSNAQAQIKVPVAPESRKVAAAPTTAGLLVNMPPEATWEALLRALEELKIDIETVDRNQLMIVTRWIEANYDPKNQQLIFRSNSNSGWAFNWLGGGSQRHRFQLVLISSDAGKKTLIRAYHTGFQEQVDQTPDSSQTILAWEDRKTSPDIASAFLRRLRIVDNR</sequence>
<reference evidence="1 2" key="1">
    <citation type="submission" date="2019-03" db="EMBL/GenBank/DDBJ databases">
        <title>Genomic Encyclopedia of Type Strains, Phase IV (KMG-IV): sequencing the most valuable type-strain genomes for metagenomic binning, comparative biology and taxonomic classification.</title>
        <authorList>
            <person name="Goeker M."/>
        </authorList>
    </citation>
    <scope>NUCLEOTIDE SEQUENCE [LARGE SCALE GENOMIC DNA]</scope>
    <source>
        <strain evidence="1 2">DSM 19610</strain>
    </source>
</reference>
<accession>A0A4R1H9T2</accession>
<comment type="caution">
    <text evidence="1">The sequence shown here is derived from an EMBL/GenBank/DDBJ whole genome shotgun (WGS) entry which is preliminary data.</text>
</comment>
<keyword evidence="1" id="KW-0449">Lipoprotein</keyword>
<dbReference type="AlphaFoldDB" id="A0A4R1H9T2"/>
<gene>
    <name evidence="1" type="ORF">DFR30_0124</name>
</gene>
<dbReference type="Proteomes" id="UP000295707">
    <property type="component" value="Unassembled WGS sequence"/>
</dbReference>
<name>A0A4R1H9T2_9GAMM</name>
<proteinExistence type="predicted"/>
<protein>
    <submittedName>
        <fullName evidence="1">NlpB/DapX lipoprotein</fullName>
    </submittedName>
</protein>
<dbReference type="EMBL" id="SMFX01000001">
    <property type="protein sequence ID" value="TCK16905.1"/>
    <property type="molecule type" value="Genomic_DNA"/>
</dbReference>
<evidence type="ECO:0000313" key="2">
    <source>
        <dbReference type="Proteomes" id="UP000295707"/>
    </source>
</evidence>
<evidence type="ECO:0000313" key="1">
    <source>
        <dbReference type="EMBL" id="TCK16905.1"/>
    </source>
</evidence>